<evidence type="ECO:0000256" key="6">
    <source>
        <dbReference type="ARBA" id="ARBA00038076"/>
    </source>
</evidence>
<accession>A0ABX1C7G8</accession>
<feature type="transmembrane region" description="Helical" evidence="8">
    <location>
        <begin position="21"/>
        <end position="42"/>
    </location>
</feature>
<feature type="transmembrane region" description="Helical" evidence="8">
    <location>
        <begin position="443"/>
        <end position="465"/>
    </location>
</feature>
<feature type="transmembrane region" description="Helical" evidence="8">
    <location>
        <begin position="399"/>
        <end position="422"/>
    </location>
</feature>
<keyword evidence="11" id="KW-1185">Reference proteome</keyword>
<dbReference type="InterPro" id="IPR003838">
    <property type="entry name" value="ABC3_permease_C"/>
</dbReference>
<evidence type="ECO:0000313" key="11">
    <source>
        <dbReference type="Proteomes" id="UP000727056"/>
    </source>
</evidence>
<keyword evidence="4 8" id="KW-1133">Transmembrane helix</keyword>
<dbReference type="Proteomes" id="UP000727056">
    <property type="component" value="Unassembled WGS sequence"/>
</dbReference>
<dbReference type="InterPro" id="IPR050250">
    <property type="entry name" value="Macrolide_Exporter_MacB"/>
</dbReference>
<protein>
    <submittedName>
        <fullName evidence="10">FtsX-like permease family protein</fullName>
    </submittedName>
</protein>
<gene>
    <name evidence="10" type="ORF">HCN52_08390</name>
</gene>
<feature type="transmembrane region" description="Helical" evidence="8">
    <location>
        <begin position="518"/>
        <end position="540"/>
    </location>
</feature>
<evidence type="ECO:0000256" key="3">
    <source>
        <dbReference type="ARBA" id="ARBA00022692"/>
    </source>
</evidence>
<proteinExistence type="inferred from homology"/>
<keyword evidence="5 8" id="KW-0472">Membrane</keyword>
<feature type="transmembrane region" description="Helical" evidence="8">
    <location>
        <begin position="471"/>
        <end position="497"/>
    </location>
</feature>
<feature type="transmembrane region" description="Helical" evidence="8">
    <location>
        <begin position="302"/>
        <end position="328"/>
    </location>
</feature>
<feature type="transmembrane region" description="Helical" evidence="8">
    <location>
        <begin position="807"/>
        <end position="831"/>
    </location>
</feature>
<evidence type="ECO:0000256" key="8">
    <source>
        <dbReference type="SAM" id="Phobius"/>
    </source>
</evidence>
<feature type="transmembrane region" description="Helical" evidence="8">
    <location>
        <begin position="860"/>
        <end position="885"/>
    </location>
</feature>
<comment type="similarity">
    <text evidence="6">Belongs to the ABC-4 integral membrane protein family.</text>
</comment>
<evidence type="ECO:0000256" key="4">
    <source>
        <dbReference type="ARBA" id="ARBA00022989"/>
    </source>
</evidence>
<dbReference type="Pfam" id="PF02687">
    <property type="entry name" value="FtsX"/>
    <property type="match status" value="1"/>
</dbReference>
<feature type="transmembrane region" description="Helical" evidence="8">
    <location>
        <begin position="912"/>
        <end position="935"/>
    </location>
</feature>
<sequence length="947" mass="98593">MGFLRTWRLALRIARRDALRAKGRSVLVIAMIALPIIGVTAIDISFRSSQLSAEERADRTIGTADAQLYPGAPMPVMQDPENARQWTSAPGAEEEEEETADPAWGVPTDEQTARDAAALFPGAELTVELGWYGAEVTTAGGLSSITVREWDLDDPLTGGTATLLEGRAPRELDEAAATTAFLETARLAVGDTVSIRGIEGDFTLTGSYELPGELHTEQLTVLPGTDVVATLAAEPGAEQYLSYARYFVTTDAPVDWAAVLAANAQGWLVDSRAVLLDPPPRDEVPYFVEGRAGSGDGGSMPIGVALVLALVVLEICLLAGPAFAVGARRSRRMLGLMGANGADRRHVRAVMLAGGALLGLAAAVVGLALGLGAAFLAWNWLEESAGRRFGDLTINPLELLAICVLGVGTGLLAALLPALAASRSPVLESLTGRRGVRRVGRELPIAGALLFAFGTALAVLGALFAGNAMVVVGGVVLAQLGLVAMTPVLVGLFGRIGRFLPLSGRLAVRDAVRNRSRTAPAVAAVLAAVSGAVAVATVVASTDAENRAAYRATVPSGAVVIESDRAADLPAATDAALRTLPVAELATIGRVTGTGELCHLVNAPAECGEPVVQLPAAAVCDRDAFGSGFEAAREENPELTVAEYDPACVEDWWIKTPTWGQINVAGPELLRVMEIDDPDAVAALERDEAVVYDERQIHEDGTLRVAPFTDDDREPRPEDVVALPATVGTAAEYGARPGEVLVTAAWAEANGYGVVDQAVVVGTEREPTDAELQALREALLAGDGSAGAGSTAVRLYVEEGHTSGNELILLILGLFATVVTLGAAGIATGLAQADSEADLATLSAVGAPPRVRRTLSGLQCGVIALMGVVLGSLAGLVPGAAIRLAGHQEMHELWRTDWYGGPETEPQLFLEIPWATILQLVVVVPLIAAVVAALMTRSTPGVVRREQ</sequence>
<evidence type="ECO:0000256" key="1">
    <source>
        <dbReference type="ARBA" id="ARBA00004651"/>
    </source>
</evidence>
<dbReference type="PANTHER" id="PTHR30572:SF4">
    <property type="entry name" value="ABC TRANSPORTER PERMEASE YTRF"/>
    <property type="match status" value="1"/>
</dbReference>
<feature type="transmembrane region" description="Helical" evidence="8">
    <location>
        <begin position="349"/>
        <end position="379"/>
    </location>
</feature>
<dbReference type="PANTHER" id="PTHR30572">
    <property type="entry name" value="MEMBRANE COMPONENT OF TRANSPORTER-RELATED"/>
    <property type="match status" value="1"/>
</dbReference>
<dbReference type="EMBL" id="JAAVJC010000046">
    <property type="protein sequence ID" value="NJQ14963.1"/>
    <property type="molecule type" value="Genomic_DNA"/>
</dbReference>
<comment type="subcellular location">
    <subcellularLocation>
        <location evidence="1">Cell membrane</location>
        <topology evidence="1">Multi-pass membrane protein</topology>
    </subcellularLocation>
</comment>
<feature type="domain" description="ABC3 transporter permease C-terminal" evidence="9">
    <location>
        <begin position="322"/>
        <end position="425"/>
    </location>
</feature>
<evidence type="ECO:0000313" key="10">
    <source>
        <dbReference type="EMBL" id="NJQ14963.1"/>
    </source>
</evidence>
<evidence type="ECO:0000259" key="9">
    <source>
        <dbReference type="Pfam" id="PF02687"/>
    </source>
</evidence>
<comment type="caution">
    <text evidence="10">The sequence shown here is derived from an EMBL/GenBank/DDBJ whole genome shotgun (WGS) entry which is preliminary data.</text>
</comment>
<keyword evidence="3 8" id="KW-0812">Transmembrane</keyword>
<name>A0ABX1C7G8_9ACTN</name>
<feature type="region of interest" description="Disordered" evidence="7">
    <location>
        <begin position="75"/>
        <end position="107"/>
    </location>
</feature>
<organism evidence="10 11">
    <name type="scientific">Streptomyces bohaiensis</name>
    <dbReference type="NCBI Taxonomy" id="1431344"/>
    <lineage>
        <taxon>Bacteria</taxon>
        <taxon>Bacillati</taxon>
        <taxon>Actinomycetota</taxon>
        <taxon>Actinomycetes</taxon>
        <taxon>Kitasatosporales</taxon>
        <taxon>Streptomycetaceae</taxon>
        <taxon>Streptomyces</taxon>
    </lineage>
</organism>
<evidence type="ECO:0000256" key="2">
    <source>
        <dbReference type="ARBA" id="ARBA00022475"/>
    </source>
</evidence>
<evidence type="ECO:0000256" key="5">
    <source>
        <dbReference type="ARBA" id="ARBA00023136"/>
    </source>
</evidence>
<evidence type="ECO:0000256" key="7">
    <source>
        <dbReference type="SAM" id="MobiDB-lite"/>
    </source>
</evidence>
<keyword evidence="2" id="KW-1003">Cell membrane</keyword>
<reference evidence="10 11" key="1">
    <citation type="submission" date="2020-03" db="EMBL/GenBank/DDBJ databases">
        <title>Draft genome of Streptomyces sp. ventii, isolated from the Axial Seamount in the Pacific Ocean, and resequencing of the two type strains Streptomyces lonarensis strain NCL 716 and Streptomyces bohaiensis strain 11A07.</title>
        <authorList>
            <person name="Loughran R.M."/>
            <person name="Pfannmuller K.M."/>
            <person name="Wasson B.J."/>
            <person name="Deadmond M.C."/>
            <person name="Paddock B.E."/>
            <person name="Koyack M.J."/>
            <person name="Gallegos D.A."/>
            <person name="Mitchell E.A."/>
            <person name="Ushijima B."/>
            <person name="Saw J.H."/>
            <person name="Mcphail K.L."/>
            <person name="Videau P."/>
        </authorList>
    </citation>
    <scope>NUCLEOTIDE SEQUENCE [LARGE SCALE GENOMIC DNA]</scope>
    <source>
        <strain evidence="10 11">11A07</strain>
    </source>
</reference>
<dbReference type="RefSeq" id="WP_168087744.1">
    <property type="nucleotide sequence ID" value="NZ_BHZH01000217.1"/>
</dbReference>